<dbReference type="AlphaFoldDB" id="A0A183F1Z3"/>
<dbReference type="Proteomes" id="UP000050761">
    <property type="component" value="Unassembled WGS sequence"/>
</dbReference>
<keyword evidence="2" id="KW-0732">Signal</keyword>
<evidence type="ECO:0000313" key="3">
    <source>
        <dbReference type="EMBL" id="VDO18484.1"/>
    </source>
</evidence>
<feature type="signal peptide" evidence="2">
    <location>
        <begin position="1"/>
        <end position="18"/>
    </location>
</feature>
<feature type="region of interest" description="Disordered" evidence="1">
    <location>
        <begin position="92"/>
        <end position="186"/>
    </location>
</feature>
<proteinExistence type="predicted"/>
<keyword evidence="4" id="KW-1185">Reference proteome</keyword>
<reference evidence="5" key="2">
    <citation type="submission" date="2019-09" db="UniProtKB">
        <authorList>
            <consortium name="WormBaseParasite"/>
        </authorList>
    </citation>
    <scope>IDENTIFICATION</scope>
</reference>
<dbReference type="EMBL" id="UZAH01000063">
    <property type="protein sequence ID" value="VDO18484.1"/>
    <property type="molecule type" value="Genomic_DNA"/>
</dbReference>
<feature type="compositionally biased region" description="Low complexity" evidence="1">
    <location>
        <begin position="141"/>
        <end position="150"/>
    </location>
</feature>
<feature type="compositionally biased region" description="Basic and acidic residues" evidence="1">
    <location>
        <begin position="121"/>
        <end position="134"/>
    </location>
</feature>
<evidence type="ECO:0000256" key="2">
    <source>
        <dbReference type="SAM" id="SignalP"/>
    </source>
</evidence>
<evidence type="ECO:0000313" key="5">
    <source>
        <dbReference type="WBParaSite" id="HPBE_0000010101-mRNA-1"/>
    </source>
</evidence>
<accession>A0A3P7U1X3</accession>
<name>A0A183F1Z3_HELPZ</name>
<reference evidence="3 4" key="1">
    <citation type="submission" date="2018-11" db="EMBL/GenBank/DDBJ databases">
        <authorList>
            <consortium name="Pathogen Informatics"/>
        </authorList>
    </citation>
    <scope>NUCLEOTIDE SEQUENCE [LARGE SCALE GENOMIC DNA]</scope>
</reference>
<feature type="compositionally biased region" description="Gly residues" evidence="1">
    <location>
        <begin position="176"/>
        <end position="186"/>
    </location>
</feature>
<gene>
    <name evidence="3" type="ORF">HPBE_LOCUS102</name>
</gene>
<evidence type="ECO:0000313" key="4">
    <source>
        <dbReference type="Proteomes" id="UP000050761"/>
    </source>
</evidence>
<evidence type="ECO:0000256" key="1">
    <source>
        <dbReference type="SAM" id="MobiDB-lite"/>
    </source>
</evidence>
<sequence>MTLGVVSLLVLQLAAVAAQFYGSLGGYACAQPVLYYQCQCPTFCSGYGNGYGNGNGNSYGNGASDYYSTRRRIHPKRRHHKKKKFRFETLEEIDSNEFPEPPSTTSRPRSSTHTWEDEDLWEKKFVNPKTKETEASEEFPEISSAEIAAAKARLKGRVDESELTSVPTRGSSSPGSGSGLGNGGGGGGGGIGIGSGIGVGGIGVSSGLGIGAPGIGGLGGGGGIFGISSGIGVGVPGVGPIGVSSGLGIGR</sequence>
<dbReference type="WBParaSite" id="HPBE_0000010101-mRNA-1">
    <property type="protein sequence ID" value="HPBE_0000010101-mRNA-1"/>
    <property type="gene ID" value="HPBE_0000010101"/>
</dbReference>
<feature type="chain" id="PRO_5044551191" evidence="2">
    <location>
        <begin position="19"/>
        <end position="251"/>
    </location>
</feature>
<protein>
    <submittedName>
        <fullName evidence="5">Glycine-rich cell wall structural protein 1</fullName>
    </submittedName>
</protein>
<accession>A0A183F1Z3</accession>
<feature type="compositionally biased region" description="Low complexity" evidence="1">
    <location>
        <begin position="103"/>
        <end position="113"/>
    </location>
</feature>
<organism evidence="4 5">
    <name type="scientific">Heligmosomoides polygyrus</name>
    <name type="common">Parasitic roundworm</name>
    <dbReference type="NCBI Taxonomy" id="6339"/>
    <lineage>
        <taxon>Eukaryota</taxon>
        <taxon>Metazoa</taxon>
        <taxon>Ecdysozoa</taxon>
        <taxon>Nematoda</taxon>
        <taxon>Chromadorea</taxon>
        <taxon>Rhabditida</taxon>
        <taxon>Rhabditina</taxon>
        <taxon>Rhabditomorpha</taxon>
        <taxon>Strongyloidea</taxon>
        <taxon>Heligmosomidae</taxon>
        <taxon>Heligmosomoides</taxon>
    </lineage>
</organism>